<feature type="transmembrane region" description="Helical" evidence="7">
    <location>
        <begin position="296"/>
        <end position="314"/>
    </location>
</feature>
<dbReference type="RefSeq" id="WP_169495628.1">
    <property type="nucleotide sequence ID" value="NZ_JABBFZ010000001.1"/>
</dbReference>
<feature type="transmembrane region" description="Helical" evidence="7">
    <location>
        <begin position="383"/>
        <end position="405"/>
    </location>
</feature>
<evidence type="ECO:0000313" key="9">
    <source>
        <dbReference type="EMBL" id="NML29312.1"/>
    </source>
</evidence>
<dbReference type="SUPFAM" id="SSF103473">
    <property type="entry name" value="MFS general substrate transporter"/>
    <property type="match status" value="1"/>
</dbReference>
<gene>
    <name evidence="9" type="ORF">HHL14_00415</name>
</gene>
<keyword evidence="5 7" id="KW-1133">Transmembrane helix</keyword>
<dbReference type="Proteomes" id="UP000583127">
    <property type="component" value="Unassembled WGS sequence"/>
</dbReference>
<dbReference type="EMBL" id="JABBFZ010000001">
    <property type="protein sequence ID" value="NML29312.1"/>
    <property type="molecule type" value="Genomic_DNA"/>
</dbReference>
<dbReference type="CDD" id="cd06173">
    <property type="entry name" value="MFS_MefA_like"/>
    <property type="match status" value="1"/>
</dbReference>
<dbReference type="PANTHER" id="PTHR23513:SF6">
    <property type="entry name" value="MAJOR FACILITATOR SUPERFAMILY ASSOCIATED DOMAIN-CONTAINING PROTEIN"/>
    <property type="match status" value="1"/>
</dbReference>
<evidence type="ECO:0000256" key="7">
    <source>
        <dbReference type="SAM" id="Phobius"/>
    </source>
</evidence>
<protein>
    <submittedName>
        <fullName evidence="9">MFS transporter</fullName>
    </submittedName>
</protein>
<evidence type="ECO:0000256" key="1">
    <source>
        <dbReference type="ARBA" id="ARBA00004651"/>
    </source>
</evidence>
<dbReference type="AlphaFoldDB" id="A0A7X9X0S2"/>
<comment type="subcellular location">
    <subcellularLocation>
        <location evidence="1">Cell membrane</location>
        <topology evidence="1">Multi-pass membrane protein</topology>
    </subcellularLocation>
</comment>
<keyword evidence="4 7" id="KW-0812">Transmembrane</keyword>
<feature type="transmembrane region" description="Helical" evidence="7">
    <location>
        <begin position="263"/>
        <end position="284"/>
    </location>
</feature>
<reference evidence="9 10" key="1">
    <citation type="submission" date="2020-04" db="EMBL/GenBank/DDBJ databases">
        <title>Paraburkholderia sp. G-4-1-8 isolated from soil.</title>
        <authorList>
            <person name="Dahal R.H."/>
        </authorList>
    </citation>
    <scope>NUCLEOTIDE SEQUENCE [LARGE SCALE GENOMIC DNA]</scope>
    <source>
        <strain evidence="9 10">G-4-1-8</strain>
    </source>
</reference>
<sequence>MRDASSSASSSSSTTPRWSGAFRRLAWSNLCAQSAEQISLAAAPLVAVFALGANARDTGLLQTAQTLPFLLLSMPLGVWADRRSRRALMTLAESVRVCAMLCVLLLVLTHALNLPLLAALGFVAATGTVAYNVAAPSLVPSLVPREAYASANGRLELARSVAYSAGPAVGGLLVGWIGAGWAYGGAAALSALAVVLLAGLREPPRASAPPRHFMLELRDGTRFVLRDPLLLPMLATAVFFNLGFFILQAVYVPYAAQRLGLSASAIGVTLGAYGVGMVCGALAAPAIARLLTFGRLLVIGPSCGLLASLVMVATLVAPSFWLALASFFLLGAGPILWVVGSTTLRQAITPARMIGRVSALISTATYGARPVGALLGAALSARWSIDVCLVAAALAFFVQASIIFFSPAARLPSIPEPADEERAAAC</sequence>
<keyword evidence="2" id="KW-0813">Transport</keyword>
<accession>A0A7X9X0S2</accession>
<feature type="transmembrane region" description="Helical" evidence="7">
    <location>
        <begin position="359"/>
        <end position="377"/>
    </location>
</feature>
<feature type="domain" description="Major facilitator superfamily (MFS) profile" evidence="8">
    <location>
        <begin position="1"/>
        <end position="410"/>
    </location>
</feature>
<dbReference type="Gene3D" id="1.20.1250.20">
    <property type="entry name" value="MFS general substrate transporter like domains"/>
    <property type="match status" value="1"/>
</dbReference>
<feature type="transmembrane region" description="Helical" evidence="7">
    <location>
        <begin position="61"/>
        <end position="80"/>
    </location>
</feature>
<proteinExistence type="predicted"/>
<feature type="transmembrane region" description="Helical" evidence="7">
    <location>
        <begin position="183"/>
        <end position="200"/>
    </location>
</feature>
<name>A0A7X9X0S2_9BURK</name>
<dbReference type="GO" id="GO:0022857">
    <property type="term" value="F:transmembrane transporter activity"/>
    <property type="evidence" value="ECO:0007669"/>
    <property type="project" value="InterPro"/>
</dbReference>
<keyword evidence="10" id="KW-1185">Reference proteome</keyword>
<dbReference type="GO" id="GO:0005886">
    <property type="term" value="C:plasma membrane"/>
    <property type="evidence" value="ECO:0007669"/>
    <property type="project" value="UniProtKB-SubCell"/>
</dbReference>
<dbReference type="InterPro" id="IPR036259">
    <property type="entry name" value="MFS_trans_sf"/>
</dbReference>
<comment type="caution">
    <text evidence="9">The sequence shown here is derived from an EMBL/GenBank/DDBJ whole genome shotgun (WGS) entry which is preliminary data.</text>
</comment>
<organism evidence="9 10">
    <name type="scientific">Paraburkholderia antibiotica</name>
    <dbReference type="NCBI Taxonomy" id="2728839"/>
    <lineage>
        <taxon>Bacteria</taxon>
        <taxon>Pseudomonadati</taxon>
        <taxon>Pseudomonadota</taxon>
        <taxon>Betaproteobacteria</taxon>
        <taxon>Burkholderiales</taxon>
        <taxon>Burkholderiaceae</taxon>
        <taxon>Paraburkholderia</taxon>
    </lineage>
</organism>
<feature type="transmembrane region" description="Helical" evidence="7">
    <location>
        <begin position="229"/>
        <end position="251"/>
    </location>
</feature>
<evidence type="ECO:0000259" key="8">
    <source>
        <dbReference type="PROSITE" id="PS50850"/>
    </source>
</evidence>
<evidence type="ECO:0000256" key="5">
    <source>
        <dbReference type="ARBA" id="ARBA00022989"/>
    </source>
</evidence>
<dbReference type="InterPro" id="IPR020846">
    <property type="entry name" value="MFS_dom"/>
</dbReference>
<evidence type="ECO:0000256" key="6">
    <source>
        <dbReference type="ARBA" id="ARBA00023136"/>
    </source>
</evidence>
<evidence type="ECO:0000256" key="2">
    <source>
        <dbReference type="ARBA" id="ARBA00022448"/>
    </source>
</evidence>
<evidence type="ECO:0000313" key="10">
    <source>
        <dbReference type="Proteomes" id="UP000583127"/>
    </source>
</evidence>
<dbReference type="PANTHER" id="PTHR23513">
    <property type="entry name" value="INTEGRAL MEMBRANE EFFLUX PROTEIN-RELATED"/>
    <property type="match status" value="1"/>
</dbReference>
<dbReference type="Pfam" id="PF05977">
    <property type="entry name" value="MFS_3"/>
    <property type="match status" value="1"/>
</dbReference>
<evidence type="ECO:0000256" key="4">
    <source>
        <dbReference type="ARBA" id="ARBA00022692"/>
    </source>
</evidence>
<dbReference type="InterPro" id="IPR010290">
    <property type="entry name" value="TM_effector"/>
</dbReference>
<keyword evidence="6 7" id="KW-0472">Membrane</keyword>
<evidence type="ECO:0000256" key="3">
    <source>
        <dbReference type="ARBA" id="ARBA00022475"/>
    </source>
</evidence>
<keyword evidence="3" id="KW-1003">Cell membrane</keyword>
<dbReference type="PROSITE" id="PS50850">
    <property type="entry name" value="MFS"/>
    <property type="match status" value="1"/>
</dbReference>
<feature type="transmembrane region" description="Helical" evidence="7">
    <location>
        <begin position="320"/>
        <end position="339"/>
    </location>
</feature>